<dbReference type="PANTHER" id="PTHR47209">
    <property type="entry name" value="OS06G0639500 PROTEIN"/>
    <property type="match status" value="1"/>
</dbReference>
<dbReference type="PANTHER" id="PTHR47209:SF1">
    <property type="entry name" value="OS06G0639500 PROTEIN"/>
    <property type="match status" value="1"/>
</dbReference>
<comment type="caution">
    <text evidence="3">The sequence shown here is derived from an EMBL/GenBank/DDBJ whole genome shotgun (WGS) entry which is preliminary data.</text>
</comment>
<dbReference type="Gene3D" id="3.30.200.20">
    <property type="entry name" value="Phosphorylase Kinase, domain 1"/>
    <property type="match status" value="1"/>
</dbReference>
<sequence length="627" mass="69402">RMAGKIVTNRSTGSFDFELVEGDPDQLRTVVASPNQISPWIDPATIKLRHRIGRGPFGDVWLATQHQATEDYEEYHEVVVKMMPPIKEDNIKVVLDKFIDLFSKCQGLKGVCSLHGISIISGKVSIVMKFYEGSVGDKMGRLKGGKLSLHNILRYGIELAQGIMELHSKDILVLNLKPSNFLLTENDGAVLGDLGIPYVLLGIPLPNSDMARRLGTPNYMAPEQWKPEVRGPISFESDSWGFGCSIVEMFTGIQPWCGKSVDEIYNIVVKKQEKPQIPSGLPPAVENVILGCFEFDFRSRPVMADILHAFKSSQDAVLRDGVWTGVTSRTLVDKSSGSGYTEWFLSKDHLQVGDTVRSRKPPNLCKLENMGIPEGIVVGLDCDSDPTGFVLVRVHGIHDPIRVHVSTLERVTFGLAPGDWVRLKEEDKNLSPVGILHSIRRDGIVAVGFIGGETLWKGNSSELQMAESYCVGQFLRLKPNVFSPRFEWPRKHGGEWATGRIHQILPNGCLVVKFPGILTFGNENDNFLADPAEVEAVSFNSCAGVIKKYQHLEDFHWAVRPLLIALGLFTAMKVGLFVGKKMGRSKVKKRNHAVIPCDVQQADGQNGGNAAWLPPKMANMFPKTTSR</sequence>
<accession>A0A6A4LA82</accession>
<keyword evidence="4" id="KW-1185">Reference proteome</keyword>
<dbReference type="PROSITE" id="PS50011">
    <property type="entry name" value="PROTEIN_KINASE_DOM"/>
    <property type="match status" value="1"/>
</dbReference>
<dbReference type="EMBL" id="QEFC01002439">
    <property type="protein sequence ID" value="KAE9452199.1"/>
    <property type="molecule type" value="Genomic_DNA"/>
</dbReference>
<dbReference type="Proteomes" id="UP000428333">
    <property type="component" value="Linkage Group LG09"/>
</dbReference>
<evidence type="ECO:0000256" key="1">
    <source>
        <dbReference type="SAM" id="Phobius"/>
    </source>
</evidence>
<dbReference type="OrthoDB" id="4062651at2759"/>
<evidence type="ECO:0000259" key="2">
    <source>
        <dbReference type="PROSITE" id="PS50011"/>
    </source>
</evidence>
<feature type="transmembrane region" description="Helical" evidence="1">
    <location>
        <begin position="557"/>
        <end position="579"/>
    </location>
</feature>
<reference evidence="3 4" key="1">
    <citation type="journal article" date="2019" name="Genome Biol. Evol.">
        <title>The Rhododendron genome and chromosomal organization provide insight into shared whole-genome duplications across the heath family (Ericaceae).</title>
        <authorList>
            <person name="Soza V.L."/>
            <person name="Lindsley D."/>
            <person name="Waalkes A."/>
            <person name="Ramage E."/>
            <person name="Patwardhan R.P."/>
            <person name="Burton J.N."/>
            <person name="Adey A."/>
            <person name="Kumar A."/>
            <person name="Qiu R."/>
            <person name="Shendure J."/>
            <person name="Hall B."/>
        </authorList>
    </citation>
    <scope>NUCLEOTIDE SEQUENCE [LARGE SCALE GENOMIC DNA]</scope>
    <source>
        <strain evidence="3">RSF 1966-606</strain>
    </source>
</reference>
<dbReference type="GO" id="GO:0005524">
    <property type="term" value="F:ATP binding"/>
    <property type="evidence" value="ECO:0007669"/>
    <property type="project" value="InterPro"/>
</dbReference>
<keyword evidence="1" id="KW-0472">Membrane</keyword>
<proteinExistence type="predicted"/>
<keyword evidence="1" id="KW-0812">Transmembrane</keyword>
<dbReference type="InterPro" id="IPR000719">
    <property type="entry name" value="Prot_kinase_dom"/>
</dbReference>
<feature type="non-terminal residue" evidence="3">
    <location>
        <position position="1"/>
    </location>
</feature>
<dbReference type="GO" id="GO:0004672">
    <property type="term" value="F:protein kinase activity"/>
    <property type="evidence" value="ECO:0007669"/>
    <property type="project" value="InterPro"/>
</dbReference>
<evidence type="ECO:0000313" key="4">
    <source>
        <dbReference type="Proteomes" id="UP000428333"/>
    </source>
</evidence>
<dbReference type="Gene3D" id="1.10.510.10">
    <property type="entry name" value="Transferase(Phosphotransferase) domain 1"/>
    <property type="match status" value="1"/>
</dbReference>
<gene>
    <name evidence="3" type="ORF">C3L33_15902</name>
</gene>
<organism evidence="3 4">
    <name type="scientific">Rhododendron williamsianum</name>
    <dbReference type="NCBI Taxonomy" id="262921"/>
    <lineage>
        <taxon>Eukaryota</taxon>
        <taxon>Viridiplantae</taxon>
        <taxon>Streptophyta</taxon>
        <taxon>Embryophyta</taxon>
        <taxon>Tracheophyta</taxon>
        <taxon>Spermatophyta</taxon>
        <taxon>Magnoliopsida</taxon>
        <taxon>eudicotyledons</taxon>
        <taxon>Gunneridae</taxon>
        <taxon>Pentapetalae</taxon>
        <taxon>asterids</taxon>
        <taxon>Ericales</taxon>
        <taxon>Ericaceae</taxon>
        <taxon>Ericoideae</taxon>
        <taxon>Rhodoreae</taxon>
        <taxon>Rhododendron</taxon>
    </lineage>
</organism>
<dbReference type="InterPro" id="IPR011009">
    <property type="entry name" value="Kinase-like_dom_sf"/>
</dbReference>
<dbReference type="CDD" id="cd14014">
    <property type="entry name" value="STKc_PknB_like"/>
    <property type="match status" value="1"/>
</dbReference>
<evidence type="ECO:0000313" key="3">
    <source>
        <dbReference type="EMBL" id="KAE9452199.1"/>
    </source>
</evidence>
<protein>
    <recommendedName>
        <fullName evidence="2">Protein kinase domain-containing protein</fullName>
    </recommendedName>
</protein>
<name>A0A6A4LA82_9ERIC</name>
<dbReference type="Pfam" id="PF07714">
    <property type="entry name" value="PK_Tyr_Ser-Thr"/>
    <property type="match status" value="1"/>
</dbReference>
<dbReference type="InterPro" id="IPR001245">
    <property type="entry name" value="Ser-Thr/Tyr_kinase_cat_dom"/>
</dbReference>
<dbReference type="SUPFAM" id="SSF56112">
    <property type="entry name" value="Protein kinase-like (PK-like)"/>
    <property type="match status" value="1"/>
</dbReference>
<dbReference type="InterPro" id="IPR053293">
    <property type="entry name" value="OCM_Kinase"/>
</dbReference>
<keyword evidence="1" id="KW-1133">Transmembrane helix</keyword>
<dbReference type="AlphaFoldDB" id="A0A6A4LA82"/>
<feature type="domain" description="Protein kinase" evidence="2">
    <location>
        <begin position="46"/>
        <end position="311"/>
    </location>
</feature>